<evidence type="ECO:0000256" key="3">
    <source>
        <dbReference type="ARBA" id="ARBA00022448"/>
    </source>
</evidence>
<evidence type="ECO:0000256" key="1">
    <source>
        <dbReference type="ARBA" id="ARBA00004202"/>
    </source>
</evidence>
<dbReference type="PROSITE" id="PS00211">
    <property type="entry name" value="ABC_TRANSPORTER_1"/>
    <property type="match status" value="1"/>
</dbReference>
<keyword evidence="4" id="KW-1003">Cell membrane</keyword>
<evidence type="ECO:0000313" key="9">
    <source>
        <dbReference type="EMBL" id="GAA0489282.1"/>
    </source>
</evidence>
<accession>A0ABN1B391</accession>
<dbReference type="NCBIfam" id="TIGR01727">
    <property type="entry name" value="oligo_HPY"/>
    <property type="match status" value="1"/>
</dbReference>
<dbReference type="SUPFAM" id="SSF52540">
    <property type="entry name" value="P-loop containing nucleoside triphosphate hydrolases"/>
    <property type="match status" value="2"/>
</dbReference>
<dbReference type="InterPro" id="IPR013563">
    <property type="entry name" value="Oligopep_ABC_C"/>
</dbReference>
<dbReference type="SMART" id="SM00382">
    <property type="entry name" value="AAA"/>
    <property type="match status" value="2"/>
</dbReference>
<keyword evidence="10" id="KW-1185">Reference proteome</keyword>
<dbReference type="Pfam" id="PF08352">
    <property type="entry name" value="oligo_HPY"/>
    <property type="match status" value="2"/>
</dbReference>
<dbReference type="PROSITE" id="PS50893">
    <property type="entry name" value="ABC_TRANSPORTER_2"/>
    <property type="match status" value="2"/>
</dbReference>
<dbReference type="NCBIfam" id="NF008453">
    <property type="entry name" value="PRK11308.1"/>
    <property type="match status" value="2"/>
</dbReference>
<comment type="similarity">
    <text evidence="2">Belongs to the ABC transporter superfamily.</text>
</comment>
<evidence type="ECO:0000256" key="7">
    <source>
        <dbReference type="ARBA" id="ARBA00023136"/>
    </source>
</evidence>
<dbReference type="PANTHER" id="PTHR43297">
    <property type="entry name" value="OLIGOPEPTIDE TRANSPORT ATP-BINDING PROTEIN APPD"/>
    <property type="match status" value="1"/>
</dbReference>
<evidence type="ECO:0000313" key="10">
    <source>
        <dbReference type="Proteomes" id="UP001499895"/>
    </source>
</evidence>
<dbReference type="InterPro" id="IPR050388">
    <property type="entry name" value="ABC_Ni/Peptide_Import"/>
</dbReference>
<dbReference type="InterPro" id="IPR003593">
    <property type="entry name" value="AAA+_ATPase"/>
</dbReference>
<name>A0ABN1B391_9ACTN</name>
<dbReference type="CDD" id="cd03257">
    <property type="entry name" value="ABC_NikE_OppD_transporters"/>
    <property type="match status" value="2"/>
</dbReference>
<keyword evidence="7" id="KW-0472">Membrane</keyword>
<evidence type="ECO:0000256" key="5">
    <source>
        <dbReference type="ARBA" id="ARBA00022741"/>
    </source>
</evidence>
<evidence type="ECO:0000256" key="6">
    <source>
        <dbReference type="ARBA" id="ARBA00022840"/>
    </source>
</evidence>
<gene>
    <name evidence="9" type="ORF">GCM10009544_57980</name>
</gene>
<dbReference type="InterPro" id="IPR003439">
    <property type="entry name" value="ABC_transporter-like_ATP-bd"/>
</dbReference>
<feature type="domain" description="ABC transporter" evidence="8">
    <location>
        <begin position="4"/>
        <end position="252"/>
    </location>
</feature>
<dbReference type="GO" id="GO:0005524">
    <property type="term" value="F:ATP binding"/>
    <property type="evidence" value="ECO:0007669"/>
    <property type="project" value="UniProtKB-KW"/>
</dbReference>
<evidence type="ECO:0000256" key="4">
    <source>
        <dbReference type="ARBA" id="ARBA00022475"/>
    </source>
</evidence>
<comment type="subcellular location">
    <subcellularLocation>
        <location evidence="1">Cell membrane</location>
        <topology evidence="1">Peripheral membrane protein</topology>
    </subcellularLocation>
</comment>
<dbReference type="Gene3D" id="3.40.50.300">
    <property type="entry name" value="P-loop containing nucleotide triphosphate hydrolases"/>
    <property type="match status" value="2"/>
</dbReference>
<keyword evidence="5" id="KW-0547">Nucleotide-binding</keyword>
<evidence type="ECO:0000256" key="2">
    <source>
        <dbReference type="ARBA" id="ARBA00005417"/>
    </source>
</evidence>
<feature type="domain" description="ABC transporter" evidence="8">
    <location>
        <begin position="344"/>
        <end position="577"/>
    </location>
</feature>
<dbReference type="Proteomes" id="UP001499895">
    <property type="component" value="Unassembled WGS sequence"/>
</dbReference>
<keyword evidence="3" id="KW-0813">Transport</keyword>
<sequence>MTLLQVSDLTVHAGPVPLVRGVSFAVERGERVGVIGESGSGKTLTALALLGLLDEGLRAGGGARLDGVPFDLLGAGDRELSTVRGRIAGMVFQEPMTALNPVMRVGPQVAETLRLHGTRPTRAAARDAAVGLLERLRLPDPERAARAYPHQLSGGQRQRGVLGMALANDPALLICDEPTTALDVTVQKDIVELITGLSDERDTAVLYISHDLALVASVCHRVLVMYGGRIVESGPVEQVLGSPSHPYTEALLAACDLSPGSHPRAIAGTVPAPADLPAGCVFRDRCAHADDACAQVPPAVAAGPGTTVACWHPRTAAAPVTAVPAPAEAPPAEASPAGDGPPLLAARRLTRRYTRPRRHPFAARAHFTALEEMDLELRAGQRLGVVGESGSGKTTLLRLLAGLDRPTGGSVERAGSGGLQVVFQDPMGSLDPRMRVRDIVAEPLPGRRSPAAAERVAELLASVGLPAQAADRYPHQFSGGQRQRIAIARALAPRPAVLLADEPVSALDVSVRAQILDVLRGVTAGGDMGLCVVSHDLGVIRYLCDTVIVMQNGKVVESGPVETVWNSPRHPYTEQLLQAVPVLGEALAGATGRQAATAEPTGAEALLEDGRGH</sequence>
<dbReference type="InterPro" id="IPR027417">
    <property type="entry name" value="P-loop_NTPase"/>
</dbReference>
<organism evidence="9 10">
    <name type="scientific">Streptomyces stramineus</name>
    <dbReference type="NCBI Taxonomy" id="173861"/>
    <lineage>
        <taxon>Bacteria</taxon>
        <taxon>Bacillati</taxon>
        <taxon>Actinomycetota</taxon>
        <taxon>Actinomycetes</taxon>
        <taxon>Kitasatosporales</taxon>
        <taxon>Streptomycetaceae</taxon>
        <taxon>Streptomyces</taxon>
    </lineage>
</organism>
<comment type="caution">
    <text evidence="9">The sequence shown here is derived from an EMBL/GenBank/DDBJ whole genome shotgun (WGS) entry which is preliminary data.</text>
</comment>
<dbReference type="PANTHER" id="PTHR43297:SF2">
    <property type="entry name" value="DIPEPTIDE TRANSPORT ATP-BINDING PROTEIN DPPD"/>
    <property type="match status" value="1"/>
</dbReference>
<dbReference type="Pfam" id="PF00005">
    <property type="entry name" value="ABC_tran"/>
    <property type="match status" value="2"/>
</dbReference>
<dbReference type="RefSeq" id="WP_344096383.1">
    <property type="nucleotide sequence ID" value="NZ_BAAAHB010000110.1"/>
</dbReference>
<reference evidence="9 10" key="1">
    <citation type="journal article" date="2019" name="Int. J. Syst. Evol. Microbiol.">
        <title>The Global Catalogue of Microorganisms (GCM) 10K type strain sequencing project: providing services to taxonomists for standard genome sequencing and annotation.</title>
        <authorList>
            <consortium name="The Broad Institute Genomics Platform"/>
            <consortium name="The Broad Institute Genome Sequencing Center for Infectious Disease"/>
            <person name="Wu L."/>
            <person name="Ma J."/>
        </authorList>
    </citation>
    <scope>NUCLEOTIDE SEQUENCE [LARGE SCALE GENOMIC DNA]</scope>
    <source>
        <strain evidence="9 10">JCM 10649</strain>
    </source>
</reference>
<keyword evidence="6 9" id="KW-0067">ATP-binding</keyword>
<proteinExistence type="inferred from homology"/>
<evidence type="ECO:0000259" key="8">
    <source>
        <dbReference type="PROSITE" id="PS50893"/>
    </source>
</evidence>
<dbReference type="EMBL" id="BAAAHB010000110">
    <property type="protein sequence ID" value="GAA0489282.1"/>
    <property type="molecule type" value="Genomic_DNA"/>
</dbReference>
<protein>
    <submittedName>
        <fullName evidence="9">ABC transporter ATP-binding protein</fullName>
    </submittedName>
</protein>
<dbReference type="InterPro" id="IPR017871">
    <property type="entry name" value="ABC_transporter-like_CS"/>
</dbReference>